<dbReference type="GO" id="GO:0042729">
    <property type="term" value="C:DASH complex"/>
    <property type="evidence" value="ECO:0007669"/>
    <property type="project" value="InterPro"/>
</dbReference>
<dbReference type="Pfam" id="PF08651">
    <property type="entry name" value="DASH_Duo1"/>
    <property type="match status" value="1"/>
</dbReference>
<evidence type="ECO:0000313" key="2">
    <source>
        <dbReference type="EMBL" id="PRT55285.1"/>
    </source>
</evidence>
<dbReference type="RefSeq" id="XP_024665230.1">
    <property type="nucleotide sequence ID" value="XM_024809462.1"/>
</dbReference>
<dbReference type="AlphaFoldDB" id="A0A2T0FJZ3"/>
<name>A0A2T0FJZ3_9ASCO</name>
<proteinExistence type="predicted"/>
<comment type="caution">
    <text evidence="2">The sequence shown here is derived from an EMBL/GenBank/DDBJ whole genome shotgun (WGS) entry which is preliminary data.</text>
</comment>
<reference evidence="2 3" key="1">
    <citation type="submission" date="2017-04" db="EMBL/GenBank/DDBJ databases">
        <title>Genome sequencing of [Candida] sorbophila.</title>
        <authorList>
            <person name="Ahn J.O."/>
        </authorList>
    </citation>
    <scope>NUCLEOTIDE SEQUENCE [LARGE SCALE GENOMIC DNA]</scope>
    <source>
        <strain evidence="2 3">DS02</strain>
    </source>
</reference>
<evidence type="ECO:0008006" key="4">
    <source>
        <dbReference type="Google" id="ProtNLM"/>
    </source>
</evidence>
<dbReference type="InterPro" id="IPR013960">
    <property type="entry name" value="DASH_Duo1"/>
</dbReference>
<sequence>MYAEDWLDEEYRRVEQLIDSLGAIKASFDTINIYVDKTDETIAKSGKVLNHWAQLLRKSAEIATVIGRSTWYGLDYELESRRKEELKRIELEEEREQAEQEAKLLLEQQTEAERAQKLAEKSMVEDSLRAPKRMRLGRPAGSIRRRTVAFTPQRRASLYDPHARQYTSKYI</sequence>
<protein>
    <recommendedName>
        <fullName evidence="4">DASH complex subunit Duo1</fullName>
    </recommendedName>
</protein>
<evidence type="ECO:0000313" key="3">
    <source>
        <dbReference type="Proteomes" id="UP000238350"/>
    </source>
</evidence>
<keyword evidence="1" id="KW-0175">Coiled coil</keyword>
<gene>
    <name evidence="2" type="ORF">B9G98_02905</name>
</gene>
<accession>A0A2T0FJZ3</accession>
<dbReference type="EMBL" id="NDIQ01000021">
    <property type="protein sequence ID" value="PRT55285.1"/>
    <property type="molecule type" value="Genomic_DNA"/>
</dbReference>
<dbReference type="GO" id="GO:0000278">
    <property type="term" value="P:mitotic cell cycle"/>
    <property type="evidence" value="ECO:0007669"/>
    <property type="project" value="InterPro"/>
</dbReference>
<dbReference type="GeneID" id="36516653"/>
<feature type="coiled-coil region" evidence="1">
    <location>
        <begin position="81"/>
        <end position="115"/>
    </location>
</feature>
<keyword evidence="3" id="KW-1185">Reference proteome</keyword>
<organism evidence="2 3">
    <name type="scientific">Wickerhamiella sorbophila</name>
    <dbReference type="NCBI Taxonomy" id="45607"/>
    <lineage>
        <taxon>Eukaryota</taxon>
        <taxon>Fungi</taxon>
        <taxon>Dikarya</taxon>
        <taxon>Ascomycota</taxon>
        <taxon>Saccharomycotina</taxon>
        <taxon>Dipodascomycetes</taxon>
        <taxon>Dipodascales</taxon>
        <taxon>Trichomonascaceae</taxon>
        <taxon>Wickerhamiella</taxon>
    </lineage>
</organism>
<evidence type="ECO:0000256" key="1">
    <source>
        <dbReference type="SAM" id="Coils"/>
    </source>
</evidence>
<dbReference type="Proteomes" id="UP000238350">
    <property type="component" value="Unassembled WGS sequence"/>
</dbReference>
<dbReference type="GO" id="GO:0072686">
    <property type="term" value="C:mitotic spindle"/>
    <property type="evidence" value="ECO:0007669"/>
    <property type="project" value="InterPro"/>
</dbReference>